<keyword evidence="2" id="KW-1185">Reference proteome</keyword>
<proteinExistence type="predicted"/>
<evidence type="ECO:0000313" key="1">
    <source>
        <dbReference type="EMBL" id="QDO83749.1"/>
    </source>
</evidence>
<sequence length="150" mass="17117">MKSELADIPFYYLFLDSVNFSDGELIVSLSQAALSTEKESLTINVGNTVKDLRRIEVHDNSLGYDIHFDDTVYYQVIGESANDFSKDEIEESGNIITFKDSSLLRYLKEHTCLFKVTAQDDDIVHYCIQTADDWIHVLSREKPSVVPRTT</sequence>
<dbReference type="Proteomes" id="UP000315947">
    <property type="component" value="Chromosome"/>
</dbReference>
<protein>
    <submittedName>
        <fullName evidence="1">Uncharacterized protein</fullName>
    </submittedName>
</protein>
<reference evidence="1 2" key="1">
    <citation type="submission" date="2019-07" db="EMBL/GenBank/DDBJ databases">
        <title>Shewanella sp. YLB-06 whole genomic sequence.</title>
        <authorList>
            <person name="Yu L."/>
        </authorList>
    </citation>
    <scope>NUCLEOTIDE SEQUENCE [LARGE SCALE GENOMIC DNA]</scope>
    <source>
        <strain evidence="1 2">YLB-06</strain>
    </source>
</reference>
<organism evidence="1 2">
    <name type="scientific">Shewanella psychropiezotolerans</name>
    <dbReference type="NCBI Taxonomy" id="2593655"/>
    <lineage>
        <taxon>Bacteria</taxon>
        <taxon>Pseudomonadati</taxon>
        <taxon>Pseudomonadota</taxon>
        <taxon>Gammaproteobacteria</taxon>
        <taxon>Alteromonadales</taxon>
        <taxon>Shewanellaceae</taxon>
        <taxon>Shewanella</taxon>
    </lineage>
</organism>
<dbReference type="RefSeq" id="WP_144046120.1">
    <property type="nucleotide sequence ID" value="NZ_CP041614.1"/>
</dbReference>
<accession>A0ABX5WXH2</accession>
<dbReference type="EMBL" id="CP041614">
    <property type="protein sequence ID" value="QDO83749.1"/>
    <property type="molecule type" value="Genomic_DNA"/>
</dbReference>
<gene>
    <name evidence="1" type="ORF">FM037_11540</name>
</gene>
<evidence type="ECO:0000313" key="2">
    <source>
        <dbReference type="Proteomes" id="UP000315947"/>
    </source>
</evidence>
<name>A0ABX5WXH2_9GAMM</name>